<keyword evidence="1" id="KW-0472">Membrane</keyword>
<dbReference type="PANTHER" id="PTHR31410:SF1">
    <property type="entry name" value="POST-GPI ATTACHMENT TO PROTEINS FACTOR 4"/>
    <property type="match status" value="1"/>
</dbReference>
<protein>
    <submittedName>
        <fullName evidence="2">Putative integral membrane protein</fullName>
    </submittedName>
</protein>
<dbReference type="EMBL" id="KB933249">
    <property type="protein sequence ID" value="EON97826.1"/>
    <property type="molecule type" value="Genomic_DNA"/>
</dbReference>
<dbReference type="KEGG" id="tmn:UCRPA7_6659"/>
<organism evidence="2 3">
    <name type="scientific">Phaeoacremonium minimum (strain UCR-PA7)</name>
    <name type="common">Esca disease fungus</name>
    <name type="synonym">Togninia minima</name>
    <dbReference type="NCBI Taxonomy" id="1286976"/>
    <lineage>
        <taxon>Eukaryota</taxon>
        <taxon>Fungi</taxon>
        <taxon>Dikarya</taxon>
        <taxon>Ascomycota</taxon>
        <taxon>Pezizomycotina</taxon>
        <taxon>Sordariomycetes</taxon>
        <taxon>Sordariomycetidae</taxon>
        <taxon>Togniniales</taxon>
        <taxon>Togniniaceae</taxon>
        <taxon>Phaeoacremonium</taxon>
    </lineage>
</organism>
<reference evidence="3" key="1">
    <citation type="journal article" date="2013" name="Genome Announc.">
        <title>Draft genome sequence of the ascomycete Phaeoacremonium aleophilum strain UCR-PA7, a causal agent of the esca disease complex in grapevines.</title>
        <authorList>
            <person name="Blanco-Ulate B."/>
            <person name="Rolshausen P."/>
            <person name="Cantu D."/>
        </authorList>
    </citation>
    <scope>NUCLEOTIDE SEQUENCE [LARGE SCALE GENOMIC DNA]</scope>
    <source>
        <strain evidence="3">UCR-PA7</strain>
    </source>
</reference>
<name>R8BEU6_PHAM7</name>
<dbReference type="GO" id="GO:0006506">
    <property type="term" value="P:GPI anchor biosynthetic process"/>
    <property type="evidence" value="ECO:0007669"/>
    <property type="project" value="InterPro"/>
</dbReference>
<sequence length="369" mass="42665">MCIGMNTISRPSGAVYARWSLASWITGLTQEERDQLFFMPMIGHINATDHPIYTEPWLEKLADRVLTYQESKLMTPEHLKHIEELELERQRTGVPDREKHLGDYTHLLRECAATNAPYVLMLEDDVLALDGWFHRVRAAINEIERRTKEDENGWFYLRLFYTEHSQGWRDEEIPKYIAYATSVGLCILFAYILGFVYLRSTVWGKPLIAKYAKTTFFVLAMSFGLFTYLFFSVGKESIWPPRAGVREMPRGGCCAQGIVYPSSKIEKLTAWYEESRIGFVDTLAERLANEKPHGIEIGSRWALRPVLLQHIGGQSSKGDNWGTDKPGQMSEAQRLWNFQYETNDPKQLAREHKSAAERFKLLLQLQQDD</sequence>
<feature type="transmembrane region" description="Helical" evidence="1">
    <location>
        <begin position="176"/>
        <end position="199"/>
    </location>
</feature>
<proteinExistence type="predicted"/>
<keyword evidence="1" id="KW-0812">Transmembrane</keyword>
<dbReference type="eggNOG" id="ENOG502RS2J">
    <property type="taxonomic scope" value="Eukaryota"/>
</dbReference>
<keyword evidence="1" id="KW-1133">Transmembrane helix</keyword>
<evidence type="ECO:0000313" key="2">
    <source>
        <dbReference type="EMBL" id="EON97826.1"/>
    </source>
</evidence>
<dbReference type="RefSeq" id="XP_007917384.1">
    <property type="nucleotide sequence ID" value="XM_007919193.1"/>
</dbReference>
<dbReference type="GO" id="GO:0000139">
    <property type="term" value="C:Golgi membrane"/>
    <property type="evidence" value="ECO:0007669"/>
    <property type="project" value="InterPro"/>
</dbReference>
<accession>R8BEU6</accession>
<feature type="transmembrane region" description="Helical" evidence="1">
    <location>
        <begin position="211"/>
        <end position="231"/>
    </location>
</feature>
<gene>
    <name evidence="2" type="ORF">UCRPA7_6659</name>
</gene>
<dbReference type="OrthoDB" id="2016523at2759"/>
<dbReference type="InterPro" id="IPR029675">
    <property type="entry name" value="PGAP4"/>
</dbReference>
<dbReference type="CDD" id="cd22189">
    <property type="entry name" value="PGAP4-like_fungal"/>
    <property type="match status" value="1"/>
</dbReference>
<dbReference type="PANTHER" id="PTHR31410">
    <property type="entry name" value="TRANSMEMBRANE PROTEIN 246"/>
    <property type="match status" value="1"/>
</dbReference>
<evidence type="ECO:0000313" key="3">
    <source>
        <dbReference type="Proteomes" id="UP000014074"/>
    </source>
</evidence>
<dbReference type="AlphaFoldDB" id="R8BEU6"/>
<dbReference type="GO" id="GO:0016757">
    <property type="term" value="F:glycosyltransferase activity"/>
    <property type="evidence" value="ECO:0007669"/>
    <property type="project" value="InterPro"/>
</dbReference>
<keyword evidence="3" id="KW-1185">Reference proteome</keyword>
<evidence type="ECO:0000256" key="1">
    <source>
        <dbReference type="SAM" id="Phobius"/>
    </source>
</evidence>
<dbReference type="HOGENOM" id="CLU_036324_0_0_1"/>
<dbReference type="Proteomes" id="UP000014074">
    <property type="component" value="Unassembled WGS sequence"/>
</dbReference>
<dbReference type="GeneID" id="19327338"/>